<keyword evidence="2" id="KW-0378">Hydrolase</keyword>
<dbReference type="HOGENOM" id="CLU_009600_0_0_5"/>
<dbReference type="Gene3D" id="3.90.1300.10">
    <property type="entry name" value="Amidase signature (AS) domain"/>
    <property type="match status" value="1"/>
</dbReference>
<protein>
    <submittedName>
        <fullName evidence="2">Amidase</fullName>
        <ecNumber evidence="2">3.5.1.4</ecNumber>
    </submittedName>
</protein>
<dbReference type="InterPro" id="IPR036928">
    <property type="entry name" value="AS_sf"/>
</dbReference>
<dbReference type="Pfam" id="PF01425">
    <property type="entry name" value="Amidase"/>
    <property type="match status" value="1"/>
</dbReference>
<reference evidence="2 3" key="1">
    <citation type="journal article" date="2010" name="J. Bacteriol.">
        <title>Complete genome sequence of "Candidatus Puniceispirillum marinum" IMCC1322, a representative of the SAR116 clade in the Alphaproteobacteria.</title>
        <authorList>
            <person name="Oh H.M."/>
            <person name="Kwon K.K."/>
            <person name="Kang I."/>
            <person name="Kang S.G."/>
            <person name="Lee J.H."/>
            <person name="Kim S.J."/>
            <person name="Cho J.C."/>
        </authorList>
    </citation>
    <scope>NUCLEOTIDE SEQUENCE [LARGE SCALE GENOMIC DNA]</scope>
    <source>
        <strain evidence="2 3">IMCC1322</strain>
    </source>
</reference>
<evidence type="ECO:0000313" key="2">
    <source>
        <dbReference type="EMBL" id="ADE39955.1"/>
    </source>
</evidence>
<dbReference type="PANTHER" id="PTHR11895">
    <property type="entry name" value="TRANSAMIDASE"/>
    <property type="match status" value="1"/>
</dbReference>
<dbReference type="InterPro" id="IPR023631">
    <property type="entry name" value="Amidase_dom"/>
</dbReference>
<proteinExistence type="predicted"/>
<dbReference type="OrthoDB" id="9777859at2"/>
<dbReference type="GO" id="GO:0004040">
    <property type="term" value="F:amidase activity"/>
    <property type="evidence" value="ECO:0007669"/>
    <property type="project" value="UniProtKB-EC"/>
</dbReference>
<name>D5BUK8_PUNMI</name>
<evidence type="ECO:0000313" key="3">
    <source>
        <dbReference type="Proteomes" id="UP000007460"/>
    </source>
</evidence>
<organism evidence="2 3">
    <name type="scientific">Puniceispirillum marinum (strain IMCC1322)</name>
    <dbReference type="NCBI Taxonomy" id="488538"/>
    <lineage>
        <taxon>Bacteria</taxon>
        <taxon>Pseudomonadati</taxon>
        <taxon>Pseudomonadota</taxon>
        <taxon>Alphaproteobacteria</taxon>
        <taxon>Candidatus Puniceispirillales</taxon>
        <taxon>Candidatus Puniceispirillaceae</taxon>
        <taxon>Candidatus Puniceispirillum</taxon>
    </lineage>
</organism>
<sequence>MSDDASKMTASQIAYAVRSGSRTAESIMSDYLARISARDTEIKAFIDFDPERALSCARAADKMPKKGPLHGVPYAIKDIIDTVDLPTAWGSPIYAGFQPRRNASCVELLNRAGAVPLGKTVTTEFAYFSPGPTRNPHGLKHTPGGSSSGSAAAVADGMAAFSLGSQTAASLTRPAAYCGVFGYKSTQGSLDGSGVMSLSSSLDSLGLMARSVDDLMLTLNVLHAEPDVKLAEPFSSPTRIGFFRGPLWQEGSLVMREACELAAKTLALKGIIIEDVDCPDELINLTEHHKTVMAFEVARARIFEYSRHHDQLSPAFADLVETGLNITRTTYETALLARNQAGQTLARIFQKYDALMTPAAPSSAPAGIAATGDPLFSRMWSLLRTPSISIPYGSDEANMPLAFQLIGGLGQDQRLLAHARGISSKLDIEPSLPLT</sequence>
<dbReference type="InterPro" id="IPR000120">
    <property type="entry name" value="Amidase"/>
</dbReference>
<dbReference type="SUPFAM" id="SSF75304">
    <property type="entry name" value="Amidase signature (AS) enzymes"/>
    <property type="match status" value="1"/>
</dbReference>
<dbReference type="eggNOG" id="COG0154">
    <property type="taxonomic scope" value="Bacteria"/>
</dbReference>
<dbReference type="KEGG" id="apb:SAR116_1712"/>
<dbReference type="Proteomes" id="UP000007460">
    <property type="component" value="Chromosome"/>
</dbReference>
<dbReference type="STRING" id="488538.SAR116_1712"/>
<dbReference type="EMBL" id="CP001751">
    <property type="protein sequence ID" value="ADE39955.1"/>
    <property type="molecule type" value="Genomic_DNA"/>
</dbReference>
<keyword evidence="3" id="KW-1185">Reference proteome</keyword>
<dbReference type="EC" id="3.5.1.4" evidence="2"/>
<accession>D5BUK8</accession>
<dbReference type="PANTHER" id="PTHR11895:SF151">
    <property type="entry name" value="GLUTAMYL-TRNA(GLN) AMIDOTRANSFERASE SUBUNIT A"/>
    <property type="match status" value="1"/>
</dbReference>
<dbReference type="AlphaFoldDB" id="D5BUK8"/>
<gene>
    <name evidence="2" type="ordered locus">SAR116_1712</name>
</gene>
<evidence type="ECO:0000259" key="1">
    <source>
        <dbReference type="Pfam" id="PF01425"/>
    </source>
</evidence>
<dbReference type="RefSeq" id="WP_013046582.1">
    <property type="nucleotide sequence ID" value="NC_014010.1"/>
</dbReference>
<feature type="domain" description="Amidase" evidence="1">
    <location>
        <begin position="28"/>
        <end position="416"/>
    </location>
</feature>